<dbReference type="EMBL" id="FN649745">
    <property type="protein sequence ID" value="CBJ33389.1"/>
    <property type="molecule type" value="Genomic_DNA"/>
</dbReference>
<reference evidence="2 3" key="1">
    <citation type="journal article" date="2010" name="Nature">
        <title>The Ectocarpus genome and the independent evolution of multicellularity in brown algae.</title>
        <authorList>
            <person name="Cock J.M."/>
            <person name="Sterck L."/>
            <person name="Rouze P."/>
            <person name="Scornet D."/>
            <person name="Allen A.E."/>
            <person name="Amoutzias G."/>
            <person name="Anthouard V."/>
            <person name="Artiguenave F."/>
            <person name="Aury J.M."/>
            <person name="Badger J.H."/>
            <person name="Beszteri B."/>
            <person name="Billiau K."/>
            <person name="Bonnet E."/>
            <person name="Bothwell J.H."/>
            <person name="Bowler C."/>
            <person name="Boyen C."/>
            <person name="Brownlee C."/>
            <person name="Carrano C.J."/>
            <person name="Charrier B."/>
            <person name="Cho G.Y."/>
            <person name="Coelho S.M."/>
            <person name="Collen J."/>
            <person name="Corre E."/>
            <person name="Da Silva C."/>
            <person name="Delage L."/>
            <person name="Delaroque N."/>
            <person name="Dittami S.M."/>
            <person name="Doulbeau S."/>
            <person name="Elias M."/>
            <person name="Farnham G."/>
            <person name="Gachon C.M."/>
            <person name="Gschloessl B."/>
            <person name="Heesch S."/>
            <person name="Jabbari K."/>
            <person name="Jubin C."/>
            <person name="Kawai H."/>
            <person name="Kimura K."/>
            <person name="Kloareg B."/>
            <person name="Kupper F.C."/>
            <person name="Lang D."/>
            <person name="Le Bail A."/>
            <person name="Leblanc C."/>
            <person name="Lerouge P."/>
            <person name="Lohr M."/>
            <person name="Lopez P.J."/>
            <person name="Martens C."/>
            <person name="Maumus F."/>
            <person name="Michel G."/>
            <person name="Miranda-Saavedra D."/>
            <person name="Morales J."/>
            <person name="Moreau H."/>
            <person name="Motomura T."/>
            <person name="Nagasato C."/>
            <person name="Napoli C.A."/>
            <person name="Nelson D.R."/>
            <person name="Nyvall-Collen P."/>
            <person name="Peters A.F."/>
            <person name="Pommier C."/>
            <person name="Potin P."/>
            <person name="Poulain J."/>
            <person name="Quesneville H."/>
            <person name="Read B."/>
            <person name="Rensing S.A."/>
            <person name="Ritter A."/>
            <person name="Rousvoal S."/>
            <person name="Samanta M."/>
            <person name="Samson G."/>
            <person name="Schroeder D.C."/>
            <person name="Segurens B."/>
            <person name="Strittmatter M."/>
            <person name="Tonon T."/>
            <person name="Tregear J.W."/>
            <person name="Valentin K."/>
            <person name="von Dassow P."/>
            <person name="Yamagishi T."/>
            <person name="Van de Peer Y."/>
            <person name="Wincker P."/>
        </authorList>
    </citation>
    <scope>NUCLEOTIDE SEQUENCE [LARGE SCALE GENOMIC DNA]</scope>
    <source>
        <strain evidence="3">Ec32 / CCAP1310/4</strain>
    </source>
</reference>
<dbReference type="Proteomes" id="UP000002630">
    <property type="component" value="Linkage Group LG20"/>
</dbReference>
<keyword evidence="3" id="KW-1185">Reference proteome</keyword>
<dbReference type="OrthoDB" id="203922at2759"/>
<sequence>MAVTDEPKEKEETKGALTVAVNTENTEFSAGVLGGLAGFFVGGPVLAAVLAVAANYGSKQENEAGVAVRGVSANAIEAFNFLTTLNSKYDVTGKAGAQLDKAVTELKSTGEAGDTIEKVEKTVKDLTSQATKLSSEYDLPAKAKQALGVAGELADTAIVKGIELEKEYKVTDKVKDSIKKSIDSTKN</sequence>
<accession>D7G2F4</accession>
<dbReference type="AlphaFoldDB" id="D7G2F4"/>
<dbReference type="EMBL" id="FN648679">
    <property type="protein sequence ID" value="CBJ33389.1"/>
    <property type="molecule type" value="Genomic_DNA"/>
</dbReference>
<proteinExistence type="predicted"/>
<gene>
    <name evidence="2" type="ORF">Esi_0474_0004</name>
</gene>
<feature type="transmembrane region" description="Helical" evidence="1">
    <location>
        <begin position="32"/>
        <end position="53"/>
    </location>
</feature>
<protein>
    <submittedName>
        <fullName evidence="2">Uncharacterized protein</fullName>
    </submittedName>
</protein>
<evidence type="ECO:0000313" key="3">
    <source>
        <dbReference type="Proteomes" id="UP000002630"/>
    </source>
</evidence>
<name>D7G2F4_ECTSI</name>
<keyword evidence="1" id="KW-0812">Transmembrane</keyword>
<dbReference type="eggNOG" id="ENOG502SBF9">
    <property type="taxonomic scope" value="Eukaryota"/>
</dbReference>
<organism evidence="2 3">
    <name type="scientific">Ectocarpus siliculosus</name>
    <name type="common">Brown alga</name>
    <name type="synonym">Conferva siliculosa</name>
    <dbReference type="NCBI Taxonomy" id="2880"/>
    <lineage>
        <taxon>Eukaryota</taxon>
        <taxon>Sar</taxon>
        <taxon>Stramenopiles</taxon>
        <taxon>Ochrophyta</taxon>
        <taxon>PX clade</taxon>
        <taxon>Phaeophyceae</taxon>
        <taxon>Ectocarpales</taxon>
        <taxon>Ectocarpaceae</taxon>
        <taxon>Ectocarpus</taxon>
    </lineage>
</organism>
<keyword evidence="1" id="KW-0472">Membrane</keyword>
<evidence type="ECO:0000256" key="1">
    <source>
        <dbReference type="SAM" id="Phobius"/>
    </source>
</evidence>
<keyword evidence="1" id="KW-1133">Transmembrane helix</keyword>
<dbReference type="InParanoid" id="D7G2F4"/>
<dbReference type="OMA" id="ANYASKM"/>
<evidence type="ECO:0000313" key="2">
    <source>
        <dbReference type="EMBL" id="CBJ33389.1"/>
    </source>
</evidence>